<reference evidence="1" key="1">
    <citation type="journal article" date="2023" name="bioRxiv">
        <title>Improved chromosome-level genome assembly for marigold (Tagetes erecta).</title>
        <authorList>
            <person name="Jiang F."/>
            <person name="Yuan L."/>
            <person name="Wang S."/>
            <person name="Wang H."/>
            <person name="Xu D."/>
            <person name="Wang A."/>
            <person name="Fan W."/>
        </authorList>
    </citation>
    <scope>NUCLEOTIDE SEQUENCE</scope>
    <source>
        <strain evidence="1">WSJ</strain>
        <tissue evidence="1">Leaf</tissue>
    </source>
</reference>
<organism evidence="1 2">
    <name type="scientific">Tagetes erecta</name>
    <name type="common">African marigold</name>
    <dbReference type="NCBI Taxonomy" id="13708"/>
    <lineage>
        <taxon>Eukaryota</taxon>
        <taxon>Viridiplantae</taxon>
        <taxon>Streptophyta</taxon>
        <taxon>Embryophyta</taxon>
        <taxon>Tracheophyta</taxon>
        <taxon>Spermatophyta</taxon>
        <taxon>Magnoliopsida</taxon>
        <taxon>eudicotyledons</taxon>
        <taxon>Gunneridae</taxon>
        <taxon>Pentapetalae</taxon>
        <taxon>asterids</taxon>
        <taxon>campanulids</taxon>
        <taxon>Asterales</taxon>
        <taxon>Asteraceae</taxon>
        <taxon>Asteroideae</taxon>
        <taxon>Heliantheae alliance</taxon>
        <taxon>Tageteae</taxon>
        <taxon>Tagetes</taxon>
    </lineage>
</organism>
<gene>
    <name evidence="1" type="ORF">QVD17_31314</name>
</gene>
<evidence type="ECO:0000313" key="1">
    <source>
        <dbReference type="EMBL" id="KAK1415531.1"/>
    </source>
</evidence>
<sequence>MASTMATGFSSDDDELATLTHHFSRSVSLHKPPITFKEKNVFTGFSRSPATSFVNTDEEAWNMIYAVARMKVKMNNNSNGAGERCENGVKLLRQQQFCRTGGVCAWCPTDVQNRRFQQRPVNRKHGFDDGGYTAVKRECAGTGVFLPRRYSPEPQIRQASITQSSTKYSVPINGGFVSHNGYSTPSLVAKVEHKRPRDDINGVGMEAAANNPAVLLPQEWTY</sequence>
<evidence type="ECO:0000313" key="2">
    <source>
        <dbReference type="Proteomes" id="UP001229421"/>
    </source>
</evidence>
<dbReference type="EMBL" id="JAUHHV010000008">
    <property type="protein sequence ID" value="KAK1415531.1"/>
    <property type="molecule type" value="Genomic_DNA"/>
</dbReference>
<accession>A0AAD8NP31</accession>
<dbReference type="Proteomes" id="UP001229421">
    <property type="component" value="Unassembled WGS sequence"/>
</dbReference>
<dbReference type="AlphaFoldDB" id="A0AAD8NP31"/>
<dbReference type="PANTHER" id="PTHR33356:SF17">
    <property type="entry name" value="TPX2 CENTRAL DOMAIN-CONTAINING PROTEIN"/>
    <property type="match status" value="1"/>
</dbReference>
<proteinExistence type="predicted"/>
<name>A0AAD8NP31_TARER</name>
<comment type="caution">
    <text evidence="1">The sequence shown here is derived from an EMBL/GenBank/DDBJ whole genome shotgun (WGS) entry which is preliminary data.</text>
</comment>
<protein>
    <submittedName>
        <fullName evidence="1">Uncharacterized protein</fullName>
    </submittedName>
</protein>
<keyword evidence="2" id="KW-1185">Reference proteome</keyword>
<dbReference type="PANTHER" id="PTHR33356">
    <property type="entry name" value="TIP41-LIKE PROTEIN"/>
    <property type="match status" value="1"/>
</dbReference>